<feature type="region of interest" description="Disordered" evidence="1">
    <location>
        <begin position="175"/>
        <end position="195"/>
    </location>
</feature>
<dbReference type="EMBL" id="JAUUTY010000002">
    <property type="protein sequence ID" value="KAK1682538.1"/>
    <property type="molecule type" value="Genomic_DNA"/>
</dbReference>
<keyword evidence="4" id="KW-1185">Reference proteome</keyword>
<feature type="domain" description="FAR1" evidence="2">
    <location>
        <begin position="82"/>
        <end position="165"/>
    </location>
</feature>
<dbReference type="Pfam" id="PF03101">
    <property type="entry name" value="FAR1"/>
    <property type="match status" value="1"/>
</dbReference>
<dbReference type="AlphaFoldDB" id="A0AAD8TIZ1"/>
<feature type="region of interest" description="Disordered" evidence="1">
    <location>
        <begin position="1"/>
        <end position="23"/>
    </location>
</feature>
<gene>
    <name evidence="3" type="ORF">QYE76_043386</name>
</gene>
<accession>A0AAD8TIZ1</accession>
<name>A0AAD8TIZ1_LOLMU</name>
<evidence type="ECO:0000313" key="4">
    <source>
        <dbReference type="Proteomes" id="UP001231189"/>
    </source>
</evidence>
<reference evidence="3" key="1">
    <citation type="submission" date="2023-07" db="EMBL/GenBank/DDBJ databases">
        <title>A chromosome-level genome assembly of Lolium multiflorum.</title>
        <authorList>
            <person name="Chen Y."/>
            <person name="Copetti D."/>
            <person name="Kolliker R."/>
            <person name="Studer B."/>
        </authorList>
    </citation>
    <scope>NUCLEOTIDE SEQUENCE</scope>
    <source>
        <strain evidence="3">02402/16</strain>
        <tissue evidence="3">Leaf</tissue>
    </source>
</reference>
<dbReference type="Proteomes" id="UP001231189">
    <property type="component" value="Unassembled WGS sequence"/>
</dbReference>
<evidence type="ECO:0000313" key="3">
    <source>
        <dbReference type="EMBL" id="KAK1682538.1"/>
    </source>
</evidence>
<evidence type="ECO:0000259" key="2">
    <source>
        <dbReference type="Pfam" id="PF03101"/>
    </source>
</evidence>
<dbReference type="InterPro" id="IPR004330">
    <property type="entry name" value="FAR1_DNA_bnd_dom"/>
</dbReference>
<proteinExistence type="predicted"/>
<organism evidence="3 4">
    <name type="scientific">Lolium multiflorum</name>
    <name type="common">Italian ryegrass</name>
    <name type="synonym">Lolium perenne subsp. multiflorum</name>
    <dbReference type="NCBI Taxonomy" id="4521"/>
    <lineage>
        <taxon>Eukaryota</taxon>
        <taxon>Viridiplantae</taxon>
        <taxon>Streptophyta</taxon>
        <taxon>Embryophyta</taxon>
        <taxon>Tracheophyta</taxon>
        <taxon>Spermatophyta</taxon>
        <taxon>Magnoliopsida</taxon>
        <taxon>Liliopsida</taxon>
        <taxon>Poales</taxon>
        <taxon>Poaceae</taxon>
        <taxon>BOP clade</taxon>
        <taxon>Pooideae</taxon>
        <taxon>Poodae</taxon>
        <taxon>Poeae</taxon>
        <taxon>Poeae Chloroplast Group 2 (Poeae type)</taxon>
        <taxon>Loliodinae</taxon>
        <taxon>Loliinae</taxon>
        <taxon>Lolium</taxon>
    </lineage>
</organism>
<dbReference type="PANTHER" id="PTHR46328">
    <property type="entry name" value="FAR-RED IMPAIRED RESPONSIVE (FAR1) FAMILY PROTEIN-RELATED"/>
    <property type="match status" value="1"/>
</dbReference>
<comment type="caution">
    <text evidence="3">The sequence shown here is derived from an EMBL/GenBank/DDBJ whole genome shotgun (WGS) entry which is preliminary data.</text>
</comment>
<evidence type="ECO:0000256" key="1">
    <source>
        <dbReference type="SAM" id="MobiDB-lite"/>
    </source>
</evidence>
<protein>
    <recommendedName>
        <fullName evidence="2">FAR1 domain-containing protein</fullName>
    </recommendedName>
</protein>
<sequence>MSSESEDEMNECHGDAFGWNTSDSEWNTSDRENIEENSDLIGPHDCGTMDGMFSNFGKENEAMDEYWEIVQMTFESEEKCYSFYNSYAERKGFSVRKDIVRREKKVGDIFYRRFVCSKEGCRDPAKRDIKDRKRRERAETREHCTAELSIRLDKDRGVWFVDNFLASRHLRRRHPVAPQLGPQHEEAEDTVPGHGGGGPLLRGRWLVCLLWRI</sequence>